<proteinExistence type="predicted"/>
<protein>
    <submittedName>
        <fullName evidence="1">Uncharacterized protein</fullName>
    </submittedName>
</protein>
<dbReference type="HOGENOM" id="CLU_2119144_0_0_5"/>
<dbReference type="EMBL" id="CP000874">
    <property type="protein sequence ID" value="ACP23767.1"/>
    <property type="molecule type" value="Genomic_DNA"/>
</dbReference>
<keyword evidence="2" id="KW-1185">Reference proteome</keyword>
<dbReference type="KEGG" id="rhi:NGR_b23230"/>
<dbReference type="AlphaFoldDB" id="C3KND7"/>
<sequence length="114" mass="12861">MIREEGLIPRFRYASSKNHRQGKRFSVFPGMHDLQCPDHIGGIGERFPALSAERPRACLCLLATGAPLAERQVGLCADRGEWLGRQGLWGLKTPVNLRQFGAMTQRLLIDFGWR</sequence>
<accession>C3KND7</accession>
<reference evidence="1 2" key="2">
    <citation type="journal article" date="2009" name="Appl. Environ. Microbiol.">
        <title>Rhizobium sp. strain NGR234 possesses a remarkable number of secretion systems.</title>
        <authorList>
            <person name="Schmeisser C."/>
            <person name="Liesegang H."/>
            <person name="Krysciak D."/>
            <person name="Bakkou N."/>
            <person name="Le Quere A."/>
            <person name="Wollherr A."/>
            <person name="Heinemeyer I."/>
            <person name="Morgenstern B."/>
            <person name="Pommerening-Roeser A."/>
            <person name="Flores M."/>
            <person name="Palacios R."/>
            <person name="Brenner S."/>
            <person name="Gottschalk G."/>
            <person name="Schmitz R.A."/>
            <person name="Broughton W.J."/>
            <person name="Perret X."/>
            <person name="Strittmatter A.W."/>
            <person name="Streit W.R."/>
        </authorList>
    </citation>
    <scope>NUCLEOTIDE SEQUENCE [LARGE SCALE GENOMIC DNA]</scope>
    <source>
        <strain evidence="2">NBRC 101917 / NGR234</strain>
    </source>
</reference>
<evidence type="ECO:0000313" key="1">
    <source>
        <dbReference type="EMBL" id="ACP23767.1"/>
    </source>
</evidence>
<gene>
    <name evidence="1" type="ordered locus">NGR_b23230</name>
</gene>
<geneLocation type="plasmid" evidence="2">
    <name>sym pNGR234b</name>
</geneLocation>
<reference evidence="2" key="1">
    <citation type="journal article" date="2004" name="J. Bacteriol.">
        <title>An evolutionary hot spot: the pNGR234b replicon of Rhizobium sp. strain NGR234.</title>
        <authorList>
            <person name="Streit W.R."/>
            <person name="Schmitz R.A."/>
            <person name="Perret X."/>
            <person name="Staehelin C."/>
            <person name="Deakin W.J."/>
            <person name="Raasch C."/>
            <person name="Liesegang H."/>
            <person name="Broughton W.J."/>
        </authorList>
    </citation>
    <scope>NUCLEOTIDE SEQUENCE [LARGE SCALE GENOMIC DNA]</scope>
    <source>
        <strain evidence="2">NBRC 101917 / NGR234</strain>
    </source>
</reference>
<dbReference type="OrthoDB" id="8421857at2"/>
<evidence type="ECO:0000313" key="2">
    <source>
        <dbReference type="Proteomes" id="UP000001054"/>
    </source>
</evidence>
<name>C3KND7_SINFN</name>
<organism evidence="1 2">
    <name type="scientific">Sinorhizobium fredii (strain NBRC 101917 / NGR234)</name>
    <dbReference type="NCBI Taxonomy" id="394"/>
    <lineage>
        <taxon>Bacteria</taxon>
        <taxon>Pseudomonadati</taxon>
        <taxon>Pseudomonadota</taxon>
        <taxon>Alphaproteobacteria</taxon>
        <taxon>Hyphomicrobiales</taxon>
        <taxon>Rhizobiaceae</taxon>
        <taxon>Sinorhizobium/Ensifer group</taxon>
        <taxon>Sinorhizobium</taxon>
    </lineage>
</organism>
<keyword evidence="1" id="KW-0614">Plasmid</keyword>
<dbReference type="Proteomes" id="UP000001054">
    <property type="component" value="Plasmid pNGR234b"/>
</dbReference>